<evidence type="ECO:0008006" key="2">
    <source>
        <dbReference type="Google" id="ProtNLM"/>
    </source>
</evidence>
<accession>A0A2P2BYW8</accession>
<sequence length="53" mass="5804">MTVKEAASQLDLPVWTVWKLCTGGALPSWRAEGRILIMPCAVTEFARVFPNAA</sequence>
<proteinExistence type="predicted"/>
<reference evidence="1" key="1">
    <citation type="submission" date="2015-08" db="EMBL/GenBank/DDBJ databases">
        <authorList>
            <person name="Babu N.S."/>
            <person name="Beckwith C.J."/>
            <person name="Beseler K.G."/>
            <person name="Brison A."/>
            <person name="Carone J.V."/>
            <person name="Caskin T.P."/>
            <person name="Diamond M."/>
            <person name="Durham M.E."/>
            <person name="Foxe J.M."/>
            <person name="Go M."/>
            <person name="Henderson B.A."/>
            <person name="Jones I.B."/>
            <person name="McGettigan J.A."/>
            <person name="Micheletti S.J."/>
            <person name="Nasrallah M.E."/>
            <person name="Ortiz D."/>
            <person name="Piller C.R."/>
            <person name="Privatt S.R."/>
            <person name="Schneider S.L."/>
            <person name="Sharp S."/>
            <person name="Smith T.C."/>
            <person name="Stanton J.D."/>
            <person name="Ullery H.E."/>
            <person name="Wilson R.J."/>
            <person name="Serrano M.G."/>
            <person name="Buck G."/>
            <person name="Lee V."/>
            <person name="Wang Y."/>
            <person name="Carvalho R."/>
            <person name="Voegtly L."/>
            <person name="Shi R."/>
            <person name="Duckworth R."/>
            <person name="Johnson A."/>
            <person name="Loviza R."/>
            <person name="Walstead R."/>
            <person name="Shah Z."/>
            <person name="Kiflezghi M."/>
            <person name="Wade K."/>
            <person name="Ball S.L."/>
            <person name="Bradley K.W."/>
            <person name="Asai D.J."/>
            <person name="Bowman C.A."/>
            <person name="Russell D.A."/>
            <person name="Pope W.H."/>
            <person name="Jacobs-Sera D."/>
            <person name="Hendrix R.W."/>
            <person name="Hatfull G.F."/>
        </authorList>
    </citation>
    <scope>NUCLEOTIDE SEQUENCE</scope>
</reference>
<gene>
    <name evidence="1" type="ORF">NOCA2220144</name>
</gene>
<dbReference type="EMBL" id="CZKA01000015">
    <property type="protein sequence ID" value="CUR54953.1"/>
    <property type="molecule type" value="Genomic_DNA"/>
</dbReference>
<protein>
    <recommendedName>
        <fullName evidence="2">Helix-turn-helix domain-containing protein</fullName>
    </recommendedName>
</protein>
<name>A0A2P2BYW8_9ZZZZ</name>
<organism evidence="1">
    <name type="scientific">metagenome</name>
    <dbReference type="NCBI Taxonomy" id="256318"/>
    <lineage>
        <taxon>unclassified sequences</taxon>
        <taxon>metagenomes</taxon>
    </lineage>
</organism>
<dbReference type="AlphaFoldDB" id="A0A2P2BYW8"/>
<evidence type="ECO:0000313" key="1">
    <source>
        <dbReference type="EMBL" id="CUR54953.1"/>
    </source>
</evidence>